<dbReference type="PANTHER" id="PTHR47506">
    <property type="entry name" value="TRANSCRIPTIONAL REGULATORY PROTEIN"/>
    <property type="match status" value="1"/>
</dbReference>
<feature type="DNA-binding region" description="H-T-H motif" evidence="4">
    <location>
        <begin position="29"/>
        <end position="48"/>
    </location>
</feature>
<evidence type="ECO:0000256" key="2">
    <source>
        <dbReference type="ARBA" id="ARBA00023125"/>
    </source>
</evidence>
<evidence type="ECO:0000313" key="7">
    <source>
        <dbReference type="Proteomes" id="UP001172083"/>
    </source>
</evidence>
<evidence type="ECO:0000256" key="1">
    <source>
        <dbReference type="ARBA" id="ARBA00023015"/>
    </source>
</evidence>
<reference evidence="6" key="1">
    <citation type="submission" date="2023-06" db="EMBL/GenBank/DDBJ databases">
        <title>Genomic of Agaribacillus aureum.</title>
        <authorList>
            <person name="Wang G."/>
        </authorList>
    </citation>
    <scope>NUCLEOTIDE SEQUENCE</scope>
    <source>
        <strain evidence="6">BMA12</strain>
    </source>
</reference>
<keyword evidence="1" id="KW-0805">Transcription regulation</keyword>
<dbReference type="EMBL" id="JAUJEB010000004">
    <property type="protein sequence ID" value="MDN5214116.1"/>
    <property type="molecule type" value="Genomic_DNA"/>
</dbReference>
<dbReference type="RefSeq" id="WP_346759453.1">
    <property type="nucleotide sequence ID" value="NZ_JAUJEB010000004.1"/>
</dbReference>
<dbReference type="Pfam" id="PF00440">
    <property type="entry name" value="TetR_N"/>
    <property type="match status" value="1"/>
</dbReference>
<protein>
    <submittedName>
        <fullName evidence="6">Helix-turn-helix domain-containing protein</fullName>
    </submittedName>
</protein>
<evidence type="ECO:0000256" key="3">
    <source>
        <dbReference type="ARBA" id="ARBA00023163"/>
    </source>
</evidence>
<dbReference type="InterPro" id="IPR036271">
    <property type="entry name" value="Tet_transcr_reg_TetR-rel_C_sf"/>
</dbReference>
<dbReference type="Proteomes" id="UP001172083">
    <property type="component" value="Unassembled WGS sequence"/>
</dbReference>
<organism evidence="6 7">
    <name type="scientific">Agaribacillus aureus</name>
    <dbReference type="NCBI Taxonomy" id="3051825"/>
    <lineage>
        <taxon>Bacteria</taxon>
        <taxon>Pseudomonadati</taxon>
        <taxon>Bacteroidota</taxon>
        <taxon>Cytophagia</taxon>
        <taxon>Cytophagales</taxon>
        <taxon>Splendidivirgaceae</taxon>
        <taxon>Agaribacillus</taxon>
    </lineage>
</organism>
<accession>A0ABT8LCP4</accession>
<dbReference type="PROSITE" id="PS50977">
    <property type="entry name" value="HTH_TETR_2"/>
    <property type="match status" value="1"/>
</dbReference>
<evidence type="ECO:0000259" key="5">
    <source>
        <dbReference type="PROSITE" id="PS50977"/>
    </source>
</evidence>
<dbReference type="PANTHER" id="PTHR47506:SF10">
    <property type="entry name" value="TRANSCRIPTIONAL REGULATORY PROTEIN"/>
    <property type="match status" value="1"/>
</dbReference>
<keyword evidence="7" id="KW-1185">Reference proteome</keyword>
<dbReference type="InterPro" id="IPR001647">
    <property type="entry name" value="HTH_TetR"/>
</dbReference>
<dbReference type="PRINTS" id="PR00455">
    <property type="entry name" value="HTHTETR"/>
</dbReference>
<keyword evidence="2 4" id="KW-0238">DNA-binding</keyword>
<evidence type="ECO:0000256" key="4">
    <source>
        <dbReference type="PROSITE-ProRule" id="PRU00335"/>
    </source>
</evidence>
<name>A0ABT8LCP4_9BACT</name>
<dbReference type="SUPFAM" id="SSF46689">
    <property type="entry name" value="Homeodomain-like"/>
    <property type="match status" value="1"/>
</dbReference>
<dbReference type="SUPFAM" id="SSF48498">
    <property type="entry name" value="Tetracyclin repressor-like, C-terminal domain"/>
    <property type="match status" value="1"/>
</dbReference>
<dbReference type="Gene3D" id="1.10.10.60">
    <property type="entry name" value="Homeodomain-like"/>
    <property type="match status" value="1"/>
</dbReference>
<feature type="domain" description="HTH tetR-type" evidence="5">
    <location>
        <begin position="6"/>
        <end position="66"/>
    </location>
</feature>
<gene>
    <name evidence="6" type="ORF">QQ020_18715</name>
</gene>
<dbReference type="InterPro" id="IPR011075">
    <property type="entry name" value="TetR_C"/>
</dbReference>
<dbReference type="Gene3D" id="1.10.357.10">
    <property type="entry name" value="Tetracycline Repressor, domain 2"/>
    <property type="match status" value="1"/>
</dbReference>
<comment type="caution">
    <text evidence="6">The sequence shown here is derived from an EMBL/GenBank/DDBJ whole genome shotgun (WGS) entry which is preliminary data.</text>
</comment>
<dbReference type="Pfam" id="PF16925">
    <property type="entry name" value="TetR_C_13"/>
    <property type="match status" value="1"/>
</dbReference>
<dbReference type="InterPro" id="IPR009057">
    <property type="entry name" value="Homeodomain-like_sf"/>
</dbReference>
<sequence>MARTKAFDEQEVLNKAMALFWQKGFHATSIQDLVDHLGINRASMYDTFGGKEQLFMQALQLYLSQFSTDVGKLREVLRGKSVRKFLREYALSDLEKKEVLDQNGCFATNATAELSKENKQVCSVLSDNMERNIKFFEVVIRLGQERREIDRNKDPYVMARHLFVFFNGLKVISKLKPKESLCSVVDAQLDFLFEH</sequence>
<proteinExistence type="predicted"/>
<keyword evidence="3" id="KW-0804">Transcription</keyword>
<evidence type="ECO:0000313" key="6">
    <source>
        <dbReference type="EMBL" id="MDN5214116.1"/>
    </source>
</evidence>